<dbReference type="AlphaFoldDB" id="A0A7Y0EE70"/>
<feature type="transmembrane region" description="Helical" evidence="1">
    <location>
        <begin position="75"/>
        <end position="99"/>
    </location>
</feature>
<reference evidence="2 3" key="1">
    <citation type="submission" date="2020-06" db="EMBL/GenBank/DDBJ databases">
        <title>Complete Genome Sequence of Clostridium muelleri sp. nov. P21T, an Acid-Alcohol Producing Acetogen Isolated from Old Hay.</title>
        <authorList>
            <person name="Duncan K.E."/>
            <person name="Tanner R.S."/>
        </authorList>
    </citation>
    <scope>NUCLEOTIDE SEQUENCE [LARGE SCALE GENOMIC DNA]</scope>
    <source>
        <strain evidence="2 3">P21</strain>
    </source>
</reference>
<feature type="transmembrane region" description="Helical" evidence="1">
    <location>
        <begin position="46"/>
        <end position="68"/>
    </location>
</feature>
<feature type="transmembrane region" description="Helical" evidence="1">
    <location>
        <begin position="105"/>
        <end position="131"/>
    </location>
</feature>
<proteinExistence type="predicted"/>
<keyword evidence="1" id="KW-1133">Transmembrane helix</keyword>
<organism evidence="2 3">
    <name type="scientific">Clostridium muellerianum</name>
    <dbReference type="NCBI Taxonomy" id="2716538"/>
    <lineage>
        <taxon>Bacteria</taxon>
        <taxon>Bacillati</taxon>
        <taxon>Bacillota</taxon>
        <taxon>Clostridia</taxon>
        <taxon>Eubacteriales</taxon>
        <taxon>Clostridiaceae</taxon>
        <taxon>Clostridium</taxon>
    </lineage>
</organism>
<protein>
    <submittedName>
        <fullName evidence="2">DUF5391 family protein</fullName>
    </submittedName>
</protein>
<name>A0A7Y0EE70_9CLOT</name>
<accession>A0A7Y0EE70</accession>
<dbReference type="InterPro" id="IPR020204">
    <property type="entry name" value="Uncharacterised_YxaJ"/>
</dbReference>
<gene>
    <name evidence="2" type="ORF">HBE96_04045</name>
</gene>
<evidence type="ECO:0000256" key="1">
    <source>
        <dbReference type="SAM" id="Phobius"/>
    </source>
</evidence>
<keyword evidence="1" id="KW-0472">Membrane</keyword>
<keyword evidence="1" id="KW-0812">Transmembrane</keyword>
<sequence>MIKQKNKCKIILITLVATALFCLLVGISSISPLANSGPNANKFNSIGMWLSIGIVSLLYILPLIVYALGVDVMKFVIAVFLAIGMLADFSLIVFIFIFNSFTKNLLYSLIGAISITSLIVNVIWFFVVFSLSSKRK</sequence>
<dbReference type="RefSeq" id="WP_169296476.1">
    <property type="nucleotide sequence ID" value="NZ_JABBNI010000008.1"/>
</dbReference>
<keyword evidence="3" id="KW-1185">Reference proteome</keyword>
<dbReference type="Pfam" id="PF17369">
    <property type="entry name" value="DUF5391"/>
    <property type="match status" value="1"/>
</dbReference>
<evidence type="ECO:0000313" key="2">
    <source>
        <dbReference type="EMBL" id="NMM61871.1"/>
    </source>
</evidence>
<comment type="caution">
    <text evidence="2">The sequence shown here is derived from an EMBL/GenBank/DDBJ whole genome shotgun (WGS) entry which is preliminary data.</text>
</comment>
<dbReference type="Proteomes" id="UP000537131">
    <property type="component" value="Unassembled WGS sequence"/>
</dbReference>
<evidence type="ECO:0000313" key="3">
    <source>
        <dbReference type="Proteomes" id="UP000537131"/>
    </source>
</evidence>
<dbReference type="EMBL" id="JABBNI010000008">
    <property type="protein sequence ID" value="NMM61871.1"/>
    <property type="molecule type" value="Genomic_DNA"/>
</dbReference>